<feature type="region of interest" description="Disordered" evidence="1">
    <location>
        <begin position="531"/>
        <end position="571"/>
    </location>
</feature>
<feature type="compositionally biased region" description="Polar residues" evidence="1">
    <location>
        <begin position="355"/>
        <end position="369"/>
    </location>
</feature>
<keyword evidence="3" id="KW-1185">Reference proteome</keyword>
<feature type="compositionally biased region" description="Basic residues" evidence="1">
    <location>
        <begin position="550"/>
        <end position="564"/>
    </location>
</feature>
<feature type="compositionally biased region" description="Polar residues" evidence="1">
    <location>
        <begin position="443"/>
        <end position="463"/>
    </location>
</feature>
<evidence type="ECO:0000313" key="3">
    <source>
        <dbReference type="Proteomes" id="UP001590951"/>
    </source>
</evidence>
<feature type="compositionally biased region" description="Polar residues" evidence="1">
    <location>
        <begin position="100"/>
        <end position="111"/>
    </location>
</feature>
<evidence type="ECO:0000256" key="1">
    <source>
        <dbReference type="SAM" id="MobiDB-lite"/>
    </source>
</evidence>
<name>A0ABR4B4C8_9LECA</name>
<dbReference type="Proteomes" id="UP001590951">
    <property type="component" value="Unassembled WGS sequence"/>
</dbReference>
<comment type="caution">
    <text evidence="2">The sequence shown here is derived from an EMBL/GenBank/DDBJ whole genome shotgun (WGS) entry which is preliminary data.</text>
</comment>
<feature type="compositionally biased region" description="Low complexity" evidence="1">
    <location>
        <begin position="643"/>
        <end position="652"/>
    </location>
</feature>
<organism evidence="2 3">
    <name type="scientific">Lepraria finkii</name>
    <dbReference type="NCBI Taxonomy" id="1340010"/>
    <lineage>
        <taxon>Eukaryota</taxon>
        <taxon>Fungi</taxon>
        <taxon>Dikarya</taxon>
        <taxon>Ascomycota</taxon>
        <taxon>Pezizomycotina</taxon>
        <taxon>Lecanoromycetes</taxon>
        <taxon>OSLEUM clade</taxon>
        <taxon>Lecanoromycetidae</taxon>
        <taxon>Lecanorales</taxon>
        <taxon>Lecanorineae</taxon>
        <taxon>Stereocaulaceae</taxon>
        <taxon>Lepraria</taxon>
    </lineage>
</organism>
<reference evidence="2 3" key="1">
    <citation type="submission" date="2024-09" db="EMBL/GenBank/DDBJ databases">
        <title>Rethinking Asexuality: The Enigmatic Case of Functional Sexual Genes in Lepraria (Stereocaulaceae).</title>
        <authorList>
            <person name="Doellman M."/>
            <person name="Sun Y."/>
            <person name="Barcenas-Pena A."/>
            <person name="Lumbsch H.T."/>
            <person name="Grewe F."/>
        </authorList>
    </citation>
    <scope>NUCLEOTIDE SEQUENCE [LARGE SCALE GENOMIC DNA]</scope>
    <source>
        <strain evidence="2 3">Grewe 0041</strain>
    </source>
</reference>
<evidence type="ECO:0000313" key="2">
    <source>
        <dbReference type="EMBL" id="KAL2051766.1"/>
    </source>
</evidence>
<accession>A0ABR4B4C8</accession>
<feature type="region of interest" description="Disordered" evidence="1">
    <location>
        <begin position="23"/>
        <end position="499"/>
    </location>
</feature>
<feature type="compositionally biased region" description="Basic and acidic residues" evidence="1">
    <location>
        <begin position="258"/>
        <end position="308"/>
    </location>
</feature>
<feature type="compositionally biased region" description="Low complexity" evidence="1">
    <location>
        <begin position="466"/>
        <end position="480"/>
    </location>
</feature>
<gene>
    <name evidence="2" type="ORF">ABVK25_007922</name>
</gene>
<dbReference type="EMBL" id="JBHFEH010000032">
    <property type="protein sequence ID" value="KAL2051766.1"/>
    <property type="molecule type" value="Genomic_DNA"/>
</dbReference>
<proteinExistence type="predicted"/>
<feature type="compositionally biased region" description="Low complexity" evidence="1">
    <location>
        <begin position="66"/>
        <end position="85"/>
    </location>
</feature>
<feature type="compositionally biased region" description="Acidic residues" evidence="1">
    <location>
        <begin position="629"/>
        <end position="640"/>
    </location>
</feature>
<feature type="compositionally biased region" description="Polar residues" evidence="1">
    <location>
        <begin position="139"/>
        <end position="156"/>
    </location>
</feature>
<sequence length="652" mass="70876">MEPWKSWAVMGVVGVGAAYYYTQSDKSKRVRRRAAAITADKDQRRASESRNDSNDTRKKKGKGKASDASDQGVSDAADASSASVQTSPSERAKKRKGGKQQPSKLDQSSAVEESKEREADVDNEEKENEGMSNADFAQKLSQLKTGTSLKKSVTTNEIKKTRKQGKGNELPPELPNGGAFKVKGIASAQDMSTPSSTTGADADDDLSLPVSPEVCATQATIPSGLDVSDMLEPPAKGPSVLRLTEPVNPQTARKPKEKKAASEPETKKQRQNRQKNEEKKAMREQAEKERRVLLEKQLRTAREAEGRPAKNGMGASKPPSSSVWSSSAGAATEVKAPSPPSSNEPLLDTFEEDTSNANSSANGVTSSGDGMSVDENAWNRDIPSEEEQLRLINEMDSDNTWSTVPSGKSKKKSGTAGTLTGGAHKAESSGSKKPSSNNSAPSFTNTQTPNYDNKDTVSSSQAKTPAASNDAMASSMAAMSLDNKDATPPMIGRDGKPIVRTPGMSEEEYGMLFCDYEDYLADWKKTKWSDGRFKAQDPAGPIKIGTKTTSKGKKRAIKKRPRRPKANEDTIDHSVWNLSNIKEHQDYDPDWPYALVPHPYDSDFGSGGKFWTLYHIYGKKRDYYSSEEYSTDEEDSDDEAATSKDTTSNDQE</sequence>
<protein>
    <submittedName>
        <fullName evidence="2">Uncharacterized protein</fullName>
    </submittedName>
</protein>
<feature type="compositionally biased region" description="Low complexity" evidence="1">
    <location>
        <begin position="414"/>
        <end position="442"/>
    </location>
</feature>
<feature type="compositionally biased region" description="Polar residues" evidence="1">
    <location>
        <begin position="189"/>
        <end position="199"/>
    </location>
</feature>
<feature type="region of interest" description="Disordered" evidence="1">
    <location>
        <begin position="625"/>
        <end position="652"/>
    </location>
</feature>
<feature type="compositionally biased region" description="Basic and acidic residues" evidence="1">
    <location>
        <begin position="39"/>
        <end position="56"/>
    </location>
</feature>
<feature type="compositionally biased region" description="Low complexity" evidence="1">
    <location>
        <begin position="314"/>
        <end position="331"/>
    </location>
</feature>